<dbReference type="GO" id="GO:0004674">
    <property type="term" value="F:protein serine/threonine kinase activity"/>
    <property type="evidence" value="ECO:0007669"/>
    <property type="project" value="UniProtKB-KW"/>
</dbReference>
<dbReference type="SMART" id="SM00220">
    <property type="entry name" value="S_TKc"/>
    <property type="match status" value="1"/>
</dbReference>
<evidence type="ECO:0000256" key="8">
    <source>
        <dbReference type="ARBA" id="ARBA00022777"/>
    </source>
</evidence>
<dbReference type="EC" id="2.7.11.1" evidence="2"/>
<evidence type="ECO:0000256" key="14">
    <source>
        <dbReference type="PROSITE-ProRule" id="PRU10141"/>
    </source>
</evidence>
<dbReference type="Gene3D" id="1.10.510.10">
    <property type="entry name" value="Transferase(Phosphotransferase) domain 1"/>
    <property type="match status" value="1"/>
</dbReference>
<evidence type="ECO:0000256" key="6">
    <source>
        <dbReference type="ARBA" id="ARBA00022692"/>
    </source>
</evidence>
<dbReference type="Pfam" id="PF07714">
    <property type="entry name" value="PK_Tyr_Ser-Thr"/>
    <property type="match status" value="1"/>
</dbReference>
<evidence type="ECO:0000256" key="16">
    <source>
        <dbReference type="SAM" id="Phobius"/>
    </source>
</evidence>
<keyword evidence="5" id="KW-0808">Transferase</keyword>
<evidence type="ECO:0000256" key="11">
    <source>
        <dbReference type="ARBA" id="ARBA00023136"/>
    </source>
</evidence>
<dbReference type="GO" id="GO:0016705">
    <property type="term" value="F:oxidoreductase activity, acting on paired donors, with incorporation or reduction of molecular oxygen"/>
    <property type="evidence" value="ECO:0007669"/>
    <property type="project" value="InterPro"/>
</dbReference>
<dbReference type="InterPro" id="IPR001128">
    <property type="entry name" value="Cyt_P450"/>
</dbReference>
<sequence length="1293" mass="144041">MRLAKEARSTPMPLTHNIVPRVLPFLRRAIDEYGKICFTWFGPVPRVTIMDPELVREVLSNKFGHFGKPKGNPLGRWENMVGSEACYELDVWPELQSFTGDVISRTAFGSSYKEGRRIFQLQAEQAELLVQSIQNVYIPGYKFLPTPKNNRLKEADREIRGLLRGIIKKREQAIKLGKARNDDLLGLLMESNLEHFQEHGNKNAGMTTEDVIEECKLPDFDGLSRLKNVTMILYEVLRLYPPVLFLQRQTYKTMKLGDVIYPLEGVSKASRDRIAFFPFGGGPRICIGQNFTLLKAKMGLTQSFLSSPNLHPPHPPSPRERPPTRRPQRRAGEQRSVCGRSIELKLEERRRMAAQQPQQQQQVANSFTSQFAVMSKAQLYDILSQMKALIEQNQQEARQILIDNPLLTRALFQAQIMLGMVQSPKVMSNTQQALRQPQSVQVGQPQIVHSLQTVPAKVGEQSEPGSSQALLSARQQHPTQPPISLHLASGSSQSLLSARQQHSTQPSISVPPASVPPLTFQSKAMPLPLSEPQTKSFLNLQVPSVTPIQSSQIQNIFQPNPAVPHYSNLPSHMPMISVHPQQTVQNPGLFNQLLQPGLPLQPGQVAMQPFALQFHPQMPHLLGLQPSSASQQLLSQPLFHSGITPPSSFPQGQAPLPSQPPQHLYQVGSSHIGTDYGTQVSTSVQKDRGLPWVLGSSEITTVGTQPPGLPPMISGQMATGASGQPSRPPPLTPEMENVLLQQVMGLTPEQINLLPPEQRNQNSQCVLLVAEASCASKSETKMSSPDSLNTELSQKTPVFGLRLWVVIGICVGVLIVFILSILSIWVTSKRKTKRNFDNLPISQIPNVSKEITVDRVGNHCFAQTFPEREGPFFLSHDNYSDMDSRKTLAHLTLNKSSDADNMSQSSSVYHNDRAGSSYSGDEGSSGPTRKTYTGHALVSASPLIGLPESSHLGWGHWFTLRDLELATSRFSKENVLGEGGYGVVYRGRLINGSEVAVKKLLNNLGQAEKEFRVEVEAIGHVRHKNLVRLLGYCIEGIHRMLVYEYVNNGNLEQWLHGAMRQHGVLNWENRMKVILGTAKALAYLHEAIEPKVVHRDIKSSNILIDDEYNGKISDFGLAKLLGSDKSHVATRVMGTFGYVAPEYANTGLLNEKSDVYSFGVLLLETVTGRDPVDYSRPANEVNLVEWLKMMVGNRRAEEVVDPNLEVKPATRALKRTLLVALRCVDPDADKRPKMGQVVRMLEADEVSYREDRRNRRNQTGNMEIEAQKESNSSSDIENKVGRMEYQTSERFQA</sequence>
<comment type="catalytic activity">
    <reaction evidence="12">
        <text>L-threonyl-[protein] + ATP = O-phospho-L-threonyl-[protein] + ADP + H(+)</text>
        <dbReference type="Rhea" id="RHEA:46608"/>
        <dbReference type="Rhea" id="RHEA-COMP:11060"/>
        <dbReference type="Rhea" id="RHEA-COMP:11605"/>
        <dbReference type="ChEBI" id="CHEBI:15378"/>
        <dbReference type="ChEBI" id="CHEBI:30013"/>
        <dbReference type="ChEBI" id="CHEBI:30616"/>
        <dbReference type="ChEBI" id="CHEBI:61977"/>
        <dbReference type="ChEBI" id="CHEBI:456216"/>
        <dbReference type="EC" id="2.7.11.1"/>
    </reaction>
</comment>
<dbReference type="InterPro" id="IPR026896">
    <property type="entry name" value="CSTF_C"/>
</dbReference>
<dbReference type="InterPro" id="IPR036396">
    <property type="entry name" value="Cyt_P450_sf"/>
</dbReference>
<protein>
    <recommendedName>
        <fullName evidence="2">non-specific serine/threonine protein kinase</fullName>
        <ecNumber evidence="2">2.7.11.1</ecNumber>
    </recommendedName>
</protein>
<dbReference type="GO" id="GO:0031124">
    <property type="term" value="P:mRNA 3'-end processing"/>
    <property type="evidence" value="ECO:0007669"/>
    <property type="project" value="InterPro"/>
</dbReference>
<dbReference type="PROSITE" id="PS00107">
    <property type="entry name" value="PROTEIN_KINASE_ATP"/>
    <property type="match status" value="1"/>
</dbReference>
<evidence type="ECO:0000259" key="17">
    <source>
        <dbReference type="PROSITE" id="PS50011"/>
    </source>
</evidence>
<feature type="transmembrane region" description="Helical" evidence="16">
    <location>
        <begin position="803"/>
        <end position="826"/>
    </location>
</feature>
<keyword evidence="19" id="KW-1185">Reference proteome</keyword>
<evidence type="ECO:0000313" key="19">
    <source>
        <dbReference type="Proteomes" id="UP001222027"/>
    </source>
</evidence>
<keyword evidence="9 14" id="KW-0067">ATP-binding</keyword>
<dbReference type="Gene3D" id="1.10.20.70">
    <property type="entry name" value="Transcription termination and cleavage factor, C-terminal domain"/>
    <property type="match status" value="1"/>
</dbReference>
<dbReference type="EMBL" id="JAQQAF010000009">
    <property type="protein sequence ID" value="KAJ8460730.1"/>
    <property type="molecule type" value="Genomic_DNA"/>
</dbReference>
<evidence type="ECO:0000256" key="15">
    <source>
        <dbReference type="SAM" id="MobiDB-lite"/>
    </source>
</evidence>
<name>A0AAV8PSK0_ENSVE</name>
<proteinExistence type="predicted"/>
<evidence type="ECO:0000256" key="2">
    <source>
        <dbReference type="ARBA" id="ARBA00012513"/>
    </source>
</evidence>
<dbReference type="Gene3D" id="1.10.630.10">
    <property type="entry name" value="Cytochrome P450"/>
    <property type="match status" value="1"/>
</dbReference>
<evidence type="ECO:0000313" key="18">
    <source>
        <dbReference type="EMBL" id="KAJ8460730.1"/>
    </source>
</evidence>
<feature type="compositionally biased region" description="Low complexity" evidence="15">
    <location>
        <begin position="915"/>
        <end position="926"/>
    </location>
</feature>
<evidence type="ECO:0000256" key="1">
    <source>
        <dbReference type="ARBA" id="ARBA00004167"/>
    </source>
</evidence>
<keyword evidence="3" id="KW-0723">Serine/threonine-protein kinase</keyword>
<dbReference type="Pfam" id="PF00067">
    <property type="entry name" value="p450"/>
    <property type="match status" value="1"/>
</dbReference>
<keyword evidence="10 16" id="KW-1133">Transmembrane helix</keyword>
<dbReference type="PROSITE" id="PS50011">
    <property type="entry name" value="PROTEIN_KINASE_DOM"/>
    <property type="match status" value="1"/>
</dbReference>
<evidence type="ECO:0000256" key="9">
    <source>
        <dbReference type="ARBA" id="ARBA00022840"/>
    </source>
</evidence>
<dbReference type="PROSITE" id="PS00086">
    <property type="entry name" value="CYTOCHROME_P450"/>
    <property type="match status" value="1"/>
</dbReference>
<dbReference type="InterPro" id="IPR017972">
    <property type="entry name" value="Cyt_P450_CS"/>
</dbReference>
<comment type="subcellular location">
    <subcellularLocation>
        <location evidence="1">Membrane</location>
        <topology evidence="1">Single-pass membrane protein</topology>
    </subcellularLocation>
</comment>
<keyword evidence="11 16" id="KW-0472">Membrane</keyword>
<dbReference type="SUPFAM" id="SSF56112">
    <property type="entry name" value="Protein kinase-like (PK-like)"/>
    <property type="match status" value="1"/>
</dbReference>
<feature type="region of interest" description="Disordered" evidence="15">
    <location>
        <begin position="638"/>
        <end position="672"/>
    </location>
</feature>
<dbReference type="InterPro" id="IPR025742">
    <property type="entry name" value="CSTF2_hinge"/>
</dbReference>
<dbReference type="CDD" id="cd14066">
    <property type="entry name" value="STKc_IRAK"/>
    <property type="match status" value="1"/>
</dbReference>
<feature type="region of interest" description="Disordered" evidence="15">
    <location>
        <begin position="1248"/>
        <end position="1293"/>
    </location>
</feature>
<dbReference type="GO" id="GO:0020037">
    <property type="term" value="F:heme binding"/>
    <property type="evidence" value="ECO:0007669"/>
    <property type="project" value="InterPro"/>
</dbReference>
<evidence type="ECO:0000256" key="10">
    <source>
        <dbReference type="ARBA" id="ARBA00022989"/>
    </source>
</evidence>
<dbReference type="InterPro" id="IPR011009">
    <property type="entry name" value="Kinase-like_dom_sf"/>
</dbReference>
<gene>
    <name evidence="18" type="ORF">OPV22_033656</name>
</gene>
<feature type="domain" description="Protein kinase" evidence="17">
    <location>
        <begin position="970"/>
        <end position="1234"/>
    </location>
</feature>
<dbReference type="Proteomes" id="UP001222027">
    <property type="component" value="Unassembled WGS sequence"/>
</dbReference>
<dbReference type="Gene3D" id="3.30.200.20">
    <property type="entry name" value="Phosphorylase Kinase, domain 1"/>
    <property type="match status" value="1"/>
</dbReference>
<keyword evidence="4" id="KW-0597">Phosphoprotein</keyword>
<dbReference type="PROSITE" id="PS00108">
    <property type="entry name" value="PROTEIN_KINASE_ST"/>
    <property type="match status" value="1"/>
</dbReference>
<dbReference type="InterPro" id="IPR052232">
    <property type="entry name" value="RLK_Ser/Thr-Kinase"/>
</dbReference>
<evidence type="ECO:0000256" key="13">
    <source>
        <dbReference type="ARBA" id="ARBA00048679"/>
    </source>
</evidence>
<dbReference type="GO" id="GO:0004497">
    <property type="term" value="F:monooxygenase activity"/>
    <property type="evidence" value="ECO:0007669"/>
    <property type="project" value="InterPro"/>
</dbReference>
<feature type="compositionally biased region" description="Polar residues" evidence="15">
    <location>
        <begin position="463"/>
        <end position="478"/>
    </location>
</feature>
<evidence type="ECO:0000256" key="7">
    <source>
        <dbReference type="ARBA" id="ARBA00022741"/>
    </source>
</evidence>
<keyword evidence="8" id="KW-0418">Kinase</keyword>
<dbReference type="PANTHER" id="PTHR47984">
    <property type="entry name" value="OS01G0323000 PROTEIN"/>
    <property type="match status" value="1"/>
</dbReference>
<comment type="catalytic activity">
    <reaction evidence="13">
        <text>L-seryl-[protein] + ATP = O-phospho-L-seryl-[protein] + ADP + H(+)</text>
        <dbReference type="Rhea" id="RHEA:17989"/>
        <dbReference type="Rhea" id="RHEA-COMP:9863"/>
        <dbReference type="Rhea" id="RHEA-COMP:11604"/>
        <dbReference type="ChEBI" id="CHEBI:15378"/>
        <dbReference type="ChEBI" id="CHEBI:29999"/>
        <dbReference type="ChEBI" id="CHEBI:30616"/>
        <dbReference type="ChEBI" id="CHEBI:83421"/>
        <dbReference type="ChEBI" id="CHEBI:456216"/>
        <dbReference type="EC" id="2.7.11.1"/>
    </reaction>
</comment>
<evidence type="ECO:0000256" key="4">
    <source>
        <dbReference type="ARBA" id="ARBA00022553"/>
    </source>
</evidence>
<dbReference type="SUPFAM" id="SSF48264">
    <property type="entry name" value="Cytochrome P450"/>
    <property type="match status" value="1"/>
</dbReference>
<feature type="region of interest" description="Disordered" evidence="15">
    <location>
        <begin position="897"/>
        <end position="930"/>
    </location>
</feature>
<dbReference type="GO" id="GO:0005506">
    <property type="term" value="F:iron ion binding"/>
    <property type="evidence" value="ECO:0007669"/>
    <property type="project" value="InterPro"/>
</dbReference>
<dbReference type="GO" id="GO:0016020">
    <property type="term" value="C:membrane"/>
    <property type="evidence" value="ECO:0007669"/>
    <property type="project" value="UniProtKB-SubCell"/>
</dbReference>
<feature type="region of interest" description="Disordered" evidence="15">
    <location>
        <begin position="455"/>
        <end position="513"/>
    </location>
</feature>
<feature type="binding site" evidence="14">
    <location>
        <position position="999"/>
    </location>
    <ligand>
        <name>ATP</name>
        <dbReference type="ChEBI" id="CHEBI:30616"/>
    </ligand>
</feature>
<comment type="caution">
    <text evidence="18">The sequence shown here is derived from an EMBL/GenBank/DDBJ whole genome shotgun (WGS) entry which is preliminary data.</text>
</comment>
<dbReference type="PANTHER" id="PTHR47984:SF4">
    <property type="entry name" value="OS01G0631700 PROTEIN"/>
    <property type="match status" value="1"/>
</dbReference>
<dbReference type="InterPro" id="IPR008271">
    <property type="entry name" value="Ser/Thr_kinase_AS"/>
</dbReference>
<dbReference type="InterPro" id="IPR038192">
    <property type="entry name" value="CSTF_C_sf"/>
</dbReference>
<evidence type="ECO:0000256" key="12">
    <source>
        <dbReference type="ARBA" id="ARBA00047899"/>
    </source>
</evidence>
<keyword evidence="6 16" id="KW-0812">Transmembrane</keyword>
<dbReference type="InterPro" id="IPR017441">
    <property type="entry name" value="Protein_kinase_ATP_BS"/>
</dbReference>
<dbReference type="InterPro" id="IPR001245">
    <property type="entry name" value="Ser-Thr/Tyr_kinase_cat_dom"/>
</dbReference>
<dbReference type="Pfam" id="PF14327">
    <property type="entry name" value="CSTF2_hinge"/>
    <property type="match status" value="1"/>
</dbReference>
<evidence type="ECO:0000256" key="3">
    <source>
        <dbReference type="ARBA" id="ARBA00022527"/>
    </source>
</evidence>
<feature type="region of interest" description="Disordered" evidence="15">
    <location>
        <begin position="304"/>
        <end position="337"/>
    </location>
</feature>
<accession>A0AAV8PSK0</accession>
<dbReference type="InterPro" id="IPR000719">
    <property type="entry name" value="Prot_kinase_dom"/>
</dbReference>
<dbReference type="Pfam" id="PF14304">
    <property type="entry name" value="CSTF_C"/>
    <property type="match status" value="1"/>
</dbReference>
<evidence type="ECO:0000256" key="5">
    <source>
        <dbReference type="ARBA" id="ARBA00022679"/>
    </source>
</evidence>
<keyword evidence="7 14" id="KW-0547">Nucleotide-binding</keyword>
<dbReference type="FunFam" id="3.30.200.20:FF:000083">
    <property type="entry name" value="Putative receptor-like protein kinase"/>
    <property type="match status" value="1"/>
</dbReference>
<reference evidence="18 19" key="1">
    <citation type="submission" date="2022-12" db="EMBL/GenBank/DDBJ databases">
        <title>Chromosome-scale assembly of the Ensete ventricosum genome.</title>
        <authorList>
            <person name="Dussert Y."/>
            <person name="Stocks J."/>
            <person name="Wendawek A."/>
            <person name="Woldeyes F."/>
            <person name="Nichols R.A."/>
            <person name="Borrell J.S."/>
        </authorList>
    </citation>
    <scope>NUCLEOTIDE SEQUENCE [LARGE SCALE GENOMIC DNA]</scope>
    <source>
        <strain evidence="19">cv. Maze</strain>
        <tissue evidence="18">Seeds</tissue>
    </source>
</reference>
<dbReference type="Gene3D" id="1.20.120.990">
    <property type="entry name" value="Glycosyltransferase family 88, C-terminal domain"/>
    <property type="match status" value="1"/>
</dbReference>
<dbReference type="FunFam" id="1.10.510.10:FF:000035">
    <property type="entry name" value="Putative receptor-like serine/threonine-protein kinase"/>
    <property type="match status" value="1"/>
</dbReference>
<feature type="compositionally biased region" description="Low complexity" evidence="15">
    <location>
        <begin position="484"/>
        <end position="512"/>
    </location>
</feature>
<organism evidence="18 19">
    <name type="scientific">Ensete ventricosum</name>
    <name type="common">Abyssinian banana</name>
    <name type="synonym">Musa ensete</name>
    <dbReference type="NCBI Taxonomy" id="4639"/>
    <lineage>
        <taxon>Eukaryota</taxon>
        <taxon>Viridiplantae</taxon>
        <taxon>Streptophyta</taxon>
        <taxon>Embryophyta</taxon>
        <taxon>Tracheophyta</taxon>
        <taxon>Spermatophyta</taxon>
        <taxon>Magnoliopsida</taxon>
        <taxon>Liliopsida</taxon>
        <taxon>Zingiberales</taxon>
        <taxon>Musaceae</taxon>
        <taxon>Ensete</taxon>
    </lineage>
</organism>
<dbReference type="GO" id="GO:0005524">
    <property type="term" value="F:ATP binding"/>
    <property type="evidence" value="ECO:0007669"/>
    <property type="project" value="UniProtKB-UniRule"/>
</dbReference>